<name>A0ABM6F1H4_9BURK</name>
<dbReference type="Proteomes" id="UP000177515">
    <property type="component" value="Chromosome 1"/>
</dbReference>
<keyword evidence="1" id="KW-1133">Transmembrane helix</keyword>
<protein>
    <submittedName>
        <fullName evidence="2">Uncharacterized protein</fullName>
    </submittedName>
</protein>
<dbReference type="EMBL" id="CP017754">
    <property type="protein sequence ID" value="AOZ05171.1"/>
    <property type="molecule type" value="Genomic_DNA"/>
</dbReference>
<keyword evidence="1" id="KW-0812">Transmembrane</keyword>
<sequence>MTFVATRSGAPRRRTGHARCAGPRAQAGQAYAEYIVLLSCTVFGFLLFFRFAWTEEALITALKSFFQAYSFSLSLP</sequence>
<evidence type="ECO:0000313" key="3">
    <source>
        <dbReference type="Proteomes" id="UP000177515"/>
    </source>
</evidence>
<keyword evidence="3" id="KW-1185">Reference proteome</keyword>
<organism evidence="2 3">
    <name type="scientific">Cupriavidus malaysiensis</name>
    <dbReference type="NCBI Taxonomy" id="367825"/>
    <lineage>
        <taxon>Bacteria</taxon>
        <taxon>Pseudomonadati</taxon>
        <taxon>Pseudomonadota</taxon>
        <taxon>Betaproteobacteria</taxon>
        <taxon>Burkholderiales</taxon>
        <taxon>Burkholderiaceae</taxon>
        <taxon>Cupriavidus</taxon>
    </lineage>
</organism>
<keyword evidence="1" id="KW-0472">Membrane</keyword>
<accession>A0ABM6F1H4</accession>
<evidence type="ECO:0000313" key="2">
    <source>
        <dbReference type="EMBL" id="AOZ05171.1"/>
    </source>
</evidence>
<proteinExistence type="predicted"/>
<dbReference type="RefSeq" id="WP_071011137.1">
    <property type="nucleotide sequence ID" value="NZ_CP017754.1"/>
</dbReference>
<gene>
    <name evidence="2" type="ORF">BKK80_04520</name>
</gene>
<feature type="transmembrane region" description="Helical" evidence="1">
    <location>
        <begin position="34"/>
        <end position="53"/>
    </location>
</feature>
<reference evidence="2 3" key="1">
    <citation type="submission" date="2016-10" db="EMBL/GenBank/DDBJ databases">
        <title>Complete genome sequences of three Cupriavidus strains isolated from various Malaysian environments.</title>
        <authorList>
            <person name="Abdullah A.A.-A."/>
            <person name="Shafie N.A.H."/>
            <person name="Lau N.S."/>
        </authorList>
    </citation>
    <scope>NUCLEOTIDE SEQUENCE [LARGE SCALE GENOMIC DNA]</scope>
    <source>
        <strain evidence="2 3">USMAA1020</strain>
    </source>
</reference>
<evidence type="ECO:0000256" key="1">
    <source>
        <dbReference type="SAM" id="Phobius"/>
    </source>
</evidence>